<dbReference type="EMBL" id="BARW01020782">
    <property type="protein sequence ID" value="GAI95649.1"/>
    <property type="molecule type" value="Genomic_DNA"/>
</dbReference>
<feature type="domain" description="Transposase DDE" evidence="1">
    <location>
        <begin position="54"/>
        <end position="124"/>
    </location>
</feature>
<dbReference type="InterPro" id="IPR025668">
    <property type="entry name" value="Tnp_DDE_dom"/>
</dbReference>
<reference evidence="2" key="1">
    <citation type="journal article" date="2014" name="Front. Microbiol.">
        <title>High frequency of phylogenetically diverse reductive dehalogenase-homologous genes in deep subseafloor sedimentary metagenomes.</title>
        <authorList>
            <person name="Kawai M."/>
            <person name="Futagami T."/>
            <person name="Toyoda A."/>
            <person name="Takaki Y."/>
            <person name="Nishi S."/>
            <person name="Hori S."/>
            <person name="Arai W."/>
            <person name="Tsubouchi T."/>
            <person name="Morono Y."/>
            <person name="Uchiyama I."/>
            <person name="Ito T."/>
            <person name="Fujiyama A."/>
            <person name="Inagaki F."/>
            <person name="Takami H."/>
        </authorList>
    </citation>
    <scope>NUCLEOTIDE SEQUENCE</scope>
    <source>
        <strain evidence="2">Expedition CK06-06</strain>
    </source>
</reference>
<dbReference type="InterPro" id="IPR012337">
    <property type="entry name" value="RNaseH-like_sf"/>
</dbReference>
<dbReference type="Pfam" id="PF13701">
    <property type="entry name" value="DDE_Tnp_1_4"/>
    <property type="match status" value="1"/>
</dbReference>
<gene>
    <name evidence="2" type="ORF">S12H4_35043</name>
</gene>
<dbReference type="SUPFAM" id="SSF53098">
    <property type="entry name" value="Ribonuclease H-like"/>
    <property type="match status" value="1"/>
</dbReference>
<evidence type="ECO:0000259" key="1">
    <source>
        <dbReference type="Pfam" id="PF13701"/>
    </source>
</evidence>
<dbReference type="AlphaFoldDB" id="X1UTJ1"/>
<proteinExistence type="predicted"/>
<accession>X1UTJ1</accession>
<protein>
    <recommendedName>
        <fullName evidence="1">Transposase DDE domain-containing protein</fullName>
    </recommendedName>
</protein>
<organism evidence="2">
    <name type="scientific">marine sediment metagenome</name>
    <dbReference type="NCBI Taxonomy" id="412755"/>
    <lineage>
        <taxon>unclassified sequences</taxon>
        <taxon>metagenomes</taxon>
        <taxon>ecological metagenomes</taxon>
    </lineage>
</organism>
<sequence length="137" mass="16248">KWIEYNSDTKLYDLGRIKIISTTEAIFRAILVDTRQHPFGKKQLKKKHIRYAIIENLVTELSASALYEFYHGRQTIENFFKESKNPFNSGKMPSQKFRANEAYLQFVAIAYNSYSWFKKNFFHQSGKLTLWKPPELN</sequence>
<comment type="caution">
    <text evidence="2">The sequence shown here is derived from an EMBL/GenBank/DDBJ whole genome shotgun (WGS) entry which is preliminary data.</text>
</comment>
<name>X1UTJ1_9ZZZZ</name>
<feature type="non-terminal residue" evidence="2">
    <location>
        <position position="1"/>
    </location>
</feature>
<evidence type="ECO:0000313" key="2">
    <source>
        <dbReference type="EMBL" id="GAI95649.1"/>
    </source>
</evidence>